<gene>
    <name evidence="2" type="ORF">NX778_18640</name>
</gene>
<protein>
    <submittedName>
        <fullName evidence="2">Uncharacterized protein</fullName>
    </submittedName>
</protein>
<keyword evidence="1" id="KW-0812">Transmembrane</keyword>
<evidence type="ECO:0000256" key="1">
    <source>
        <dbReference type="SAM" id="Phobius"/>
    </source>
</evidence>
<accession>A0ABT2D1W2</accession>
<reference evidence="2 3" key="1">
    <citation type="submission" date="2022-08" db="EMBL/GenBank/DDBJ databases">
        <title>Reclassification of Massilia species as members of the genera Telluria, Duganella, Pseudoduganella, Mokoshia gen. nov. and Zemynaea gen. nov. using orthogonal and non-orthogonal genome-based approaches.</title>
        <authorList>
            <person name="Bowman J.P."/>
        </authorList>
    </citation>
    <scope>NUCLEOTIDE SEQUENCE [LARGE SCALE GENOMIC DNA]</scope>
    <source>
        <strain evidence="2 3">JCM 31606</strain>
    </source>
</reference>
<keyword evidence="3" id="KW-1185">Reference proteome</keyword>
<organism evidence="2 3">
    <name type="scientific">Massilia terrae</name>
    <dbReference type="NCBI Taxonomy" id="1811224"/>
    <lineage>
        <taxon>Bacteria</taxon>
        <taxon>Pseudomonadati</taxon>
        <taxon>Pseudomonadota</taxon>
        <taxon>Betaproteobacteria</taxon>
        <taxon>Burkholderiales</taxon>
        <taxon>Oxalobacteraceae</taxon>
        <taxon>Telluria group</taxon>
        <taxon>Massilia</taxon>
    </lineage>
</organism>
<evidence type="ECO:0000313" key="2">
    <source>
        <dbReference type="EMBL" id="MCS0660094.1"/>
    </source>
</evidence>
<keyword evidence="1" id="KW-0472">Membrane</keyword>
<evidence type="ECO:0000313" key="3">
    <source>
        <dbReference type="Proteomes" id="UP001204621"/>
    </source>
</evidence>
<name>A0ABT2D1W2_9BURK</name>
<keyword evidence="1" id="KW-1133">Transmembrane helix</keyword>
<comment type="caution">
    <text evidence="2">The sequence shown here is derived from an EMBL/GenBank/DDBJ whole genome shotgun (WGS) entry which is preliminary data.</text>
</comment>
<dbReference type="Proteomes" id="UP001204621">
    <property type="component" value="Unassembled WGS sequence"/>
</dbReference>
<proteinExistence type="predicted"/>
<feature type="transmembrane region" description="Helical" evidence="1">
    <location>
        <begin position="21"/>
        <end position="41"/>
    </location>
</feature>
<dbReference type="EMBL" id="JANUGU010000007">
    <property type="protein sequence ID" value="MCS0660094.1"/>
    <property type="molecule type" value="Genomic_DNA"/>
</dbReference>
<sequence length="45" mass="4934">MGKTLHNKIYLGRTSLMDSRGFQLALGFGVLAGIGLSWALLRTLR</sequence>
<dbReference type="RefSeq" id="WP_258813285.1">
    <property type="nucleotide sequence ID" value="NZ_JANUGU010000007.1"/>
</dbReference>